<evidence type="ECO:0000256" key="4">
    <source>
        <dbReference type="ARBA" id="ARBA00023163"/>
    </source>
</evidence>
<dbReference type="SUPFAM" id="SSF46955">
    <property type="entry name" value="Putative DNA-binding domain"/>
    <property type="match status" value="1"/>
</dbReference>
<dbReference type="PROSITE" id="PS50937">
    <property type="entry name" value="HTH_MERR_2"/>
    <property type="match status" value="1"/>
</dbReference>
<sequence>MAPRRPPPPDDTAAGLRSGAVARLAGMPVATLRIWEQRHQAVKPATAPSGHRRYSPADVQRVLLLRQLTSQGHAISAIAAMPSPELQRLAQPAPGGSRRAAAPHLAVVGAALAARLQRPAVARQLMPSVPPLAVYPSLQQALQASQDATLLLWHAPTLPLTLPPEVAALGQARGARRLAVVYRYASAAATQALSDAGVATLREPADDPALGRWLAALLASLPANDTEPAGPTPDAAASAPAARRYDDATLTRIAGLSPTLACECPRHVAELLMQLSSFEAYSASCAHRDTADARLHAYLQQVAGASRALFESALERLARHEGLPLP</sequence>
<dbReference type="SMART" id="SM00422">
    <property type="entry name" value="HTH_MERR"/>
    <property type="match status" value="1"/>
</dbReference>
<dbReference type="CDD" id="cd01104">
    <property type="entry name" value="HTH_MlrA-CarA"/>
    <property type="match status" value="1"/>
</dbReference>
<name>A0A940YBC3_9BURK</name>
<dbReference type="GO" id="GO:0003677">
    <property type="term" value="F:DNA binding"/>
    <property type="evidence" value="ECO:0007669"/>
    <property type="project" value="UniProtKB-KW"/>
</dbReference>
<evidence type="ECO:0000256" key="2">
    <source>
        <dbReference type="ARBA" id="ARBA00023015"/>
    </source>
</evidence>
<accession>A0A940YBC3</accession>
<dbReference type="InterPro" id="IPR009061">
    <property type="entry name" value="DNA-bd_dom_put_sf"/>
</dbReference>
<dbReference type="InterPro" id="IPR000551">
    <property type="entry name" value="MerR-type_HTH_dom"/>
</dbReference>
<evidence type="ECO:0000259" key="5">
    <source>
        <dbReference type="PROSITE" id="PS50937"/>
    </source>
</evidence>
<reference evidence="6 7" key="1">
    <citation type="submission" date="2021-04" db="EMBL/GenBank/DDBJ databases">
        <title>The genome sequence of Ideonella sp. 3Y2.</title>
        <authorList>
            <person name="Liu Y."/>
        </authorList>
    </citation>
    <scope>NUCLEOTIDE SEQUENCE [LARGE SCALE GENOMIC DNA]</scope>
    <source>
        <strain evidence="6 7">3Y2</strain>
    </source>
</reference>
<keyword evidence="4" id="KW-0804">Transcription</keyword>
<dbReference type="RefSeq" id="WP_210852145.1">
    <property type="nucleotide sequence ID" value="NZ_JAGQDD010000002.1"/>
</dbReference>
<keyword evidence="3" id="KW-0238">DNA-binding</keyword>
<dbReference type="AlphaFoldDB" id="A0A940YBC3"/>
<keyword evidence="7" id="KW-1185">Reference proteome</keyword>
<comment type="caution">
    <text evidence="6">The sequence shown here is derived from an EMBL/GenBank/DDBJ whole genome shotgun (WGS) entry which is preliminary data.</text>
</comment>
<evidence type="ECO:0000313" key="7">
    <source>
        <dbReference type="Proteomes" id="UP000676246"/>
    </source>
</evidence>
<dbReference type="PANTHER" id="PTHR30204">
    <property type="entry name" value="REDOX-CYCLING DRUG-SENSING TRANSCRIPTIONAL ACTIVATOR SOXR"/>
    <property type="match status" value="1"/>
</dbReference>
<dbReference type="Proteomes" id="UP000676246">
    <property type="component" value="Unassembled WGS sequence"/>
</dbReference>
<dbReference type="Gene3D" id="1.10.1660.10">
    <property type="match status" value="1"/>
</dbReference>
<dbReference type="PANTHER" id="PTHR30204:SF69">
    <property type="entry name" value="MERR-FAMILY TRANSCRIPTIONAL REGULATOR"/>
    <property type="match status" value="1"/>
</dbReference>
<evidence type="ECO:0000313" key="6">
    <source>
        <dbReference type="EMBL" id="MBQ0929906.1"/>
    </source>
</evidence>
<gene>
    <name evidence="6" type="ORF">KAK03_05345</name>
</gene>
<dbReference type="EMBL" id="JAGQDD010000002">
    <property type="protein sequence ID" value="MBQ0929906.1"/>
    <property type="molecule type" value="Genomic_DNA"/>
</dbReference>
<dbReference type="InterPro" id="IPR047057">
    <property type="entry name" value="MerR_fam"/>
</dbReference>
<evidence type="ECO:0000256" key="3">
    <source>
        <dbReference type="ARBA" id="ARBA00023125"/>
    </source>
</evidence>
<keyword evidence="1" id="KW-0678">Repressor</keyword>
<organism evidence="6 7">
    <name type="scientific">Ideonella alba</name>
    <dbReference type="NCBI Taxonomy" id="2824118"/>
    <lineage>
        <taxon>Bacteria</taxon>
        <taxon>Pseudomonadati</taxon>
        <taxon>Pseudomonadota</taxon>
        <taxon>Betaproteobacteria</taxon>
        <taxon>Burkholderiales</taxon>
        <taxon>Sphaerotilaceae</taxon>
        <taxon>Ideonella</taxon>
    </lineage>
</organism>
<proteinExistence type="predicted"/>
<keyword evidence="2" id="KW-0805">Transcription regulation</keyword>
<dbReference type="Pfam" id="PF13411">
    <property type="entry name" value="MerR_1"/>
    <property type="match status" value="1"/>
</dbReference>
<dbReference type="GO" id="GO:0003700">
    <property type="term" value="F:DNA-binding transcription factor activity"/>
    <property type="evidence" value="ECO:0007669"/>
    <property type="project" value="InterPro"/>
</dbReference>
<evidence type="ECO:0000256" key="1">
    <source>
        <dbReference type="ARBA" id="ARBA00022491"/>
    </source>
</evidence>
<feature type="domain" description="HTH merR-type" evidence="5">
    <location>
        <begin position="15"/>
        <end position="84"/>
    </location>
</feature>
<protein>
    <submittedName>
        <fullName evidence="6">MerR family transcriptional regulator</fullName>
    </submittedName>
</protein>